<keyword evidence="7" id="KW-1185">Reference proteome</keyword>
<dbReference type="GO" id="GO:0031418">
    <property type="term" value="F:L-ascorbic acid binding"/>
    <property type="evidence" value="ECO:0007669"/>
    <property type="project" value="InterPro"/>
</dbReference>
<name>A0A6P4Y7X2_BRABE</name>
<dbReference type="AlphaFoldDB" id="A0A6P4Y7X2"/>
<sequence>MHAKTTKRILLRVTFIVLTLGIVTLLSSRGDQSGLTTFVRQDETVRKRTLDVPCSKDYKKYQHFEGCTPRRCGRGVMDGLVTHEEAKQLQRIAKRGLALGGSNGGASILDLHSGALSKGDSFINLYELMKRSNHKIVFSEDDFSLYRKVKNRIRSAIAAEFGIEQDRLHLTHPTFFSRMTTKPAKTVHDEYWHPHIDKETYGSFDYTSLLYLSDYGSDFTGGRFVFVDKEANSTVEPRTGRVSFFTSGSENLHFVEKLASGTRFAITVSFSCDKKHAIDDPHIKS</sequence>
<keyword evidence="4" id="KW-0560">Oxidoreductase</keyword>
<keyword evidence="5" id="KW-0408">Iron</keyword>
<dbReference type="InterPro" id="IPR005123">
    <property type="entry name" value="Oxoglu/Fe-dep_dioxygenase_dom"/>
</dbReference>
<dbReference type="Pfam" id="PF13640">
    <property type="entry name" value="2OG-FeII_Oxy_3"/>
    <property type="match status" value="1"/>
</dbReference>
<evidence type="ECO:0000256" key="4">
    <source>
        <dbReference type="ARBA" id="ARBA00023002"/>
    </source>
</evidence>
<dbReference type="InterPro" id="IPR006620">
    <property type="entry name" value="Pro_4_hyd_alph"/>
</dbReference>
<evidence type="ECO:0000256" key="2">
    <source>
        <dbReference type="ARBA" id="ARBA00022723"/>
    </source>
</evidence>
<dbReference type="Proteomes" id="UP000515135">
    <property type="component" value="Unplaced"/>
</dbReference>
<dbReference type="OrthoDB" id="427071at2759"/>
<evidence type="ECO:0000259" key="6">
    <source>
        <dbReference type="PROSITE" id="PS51471"/>
    </source>
</evidence>
<evidence type="ECO:0000256" key="3">
    <source>
        <dbReference type="ARBA" id="ARBA00022964"/>
    </source>
</evidence>
<dbReference type="GO" id="GO:0005506">
    <property type="term" value="F:iron ion binding"/>
    <property type="evidence" value="ECO:0007669"/>
    <property type="project" value="InterPro"/>
</dbReference>
<dbReference type="SMART" id="SM00702">
    <property type="entry name" value="P4Hc"/>
    <property type="match status" value="1"/>
</dbReference>
<keyword evidence="2" id="KW-0479">Metal-binding</keyword>
<reference evidence="8" key="1">
    <citation type="submission" date="2025-08" db="UniProtKB">
        <authorList>
            <consortium name="RefSeq"/>
        </authorList>
    </citation>
    <scope>IDENTIFICATION</scope>
    <source>
        <tissue evidence="8">Gonad</tissue>
    </source>
</reference>
<dbReference type="PROSITE" id="PS51471">
    <property type="entry name" value="FE2OG_OXY"/>
    <property type="match status" value="1"/>
</dbReference>
<dbReference type="GeneID" id="109462753"/>
<dbReference type="Gene3D" id="2.60.120.620">
    <property type="entry name" value="q2cbj1_9rhob like domain"/>
    <property type="match status" value="1"/>
</dbReference>
<dbReference type="GO" id="GO:0016705">
    <property type="term" value="F:oxidoreductase activity, acting on paired donors, with incorporation or reduction of molecular oxygen"/>
    <property type="evidence" value="ECO:0007669"/>
    <property type="project" value="InterPro"/>
</dbReference>
<evidence type="ECO:0000313" key="7">
    <source>
        <dbReference type="Proteomes" id="UP000515135"/>
    </source>
</evidence>
<dbReference type="GO" id="GO:0016020">
    <property type="term" value="C:membrane"/>
    <property type="evidence" value="ECO:0007669"/>
    <property type="project" value="TreeGrafter"/>
</dbReference>
<proteinExistence type="predicted"/>
<evidence type="ECO:0000256" key="5">
    <source>
        <dbReference type="ARBA" id="ARBA00023004"/>
    </source>
</evidence>
<evidence type="ECO:0000256" key="1">
    <source>
        <dbReference type="ARBA" id="ARBA00001961"/>
    </source>
</evidence>
<organism evidence="7 8">
    <name type="scientific">Branchiostoma belcheri</name>
    <name type="common">Amphioxus</name>
    <dbReference type="NCBI Taxonomy" id="7741"/>
    <lineage>
        <taxon>Eukaryota</taxon>
        <taxon>Metazoa</taxon>
        <taxon>Chordata</taxon>
        <taxon>Cephalochordata</taxon>
        <taxon>Leptocardii</taxon>
        <taxon>Amphioxiformes</taxon>
        <taxon>Branchiostomatidae</taxon>
        <taxon>Branchiostoma</taxon>
    </lineage>
</organism>
<dbReference type="InterPro" id="IPR039210">
    <property type="entry name" value="OGFOD3"/>
</dbReference>
<dbReference type="KEGG" id="bbel:109462753"/>
<keyword evidence="3" id="KW-0223">Dioxygenase</keyword>
<dbReference type="InterPro" id="IPR044862">
    <property type="entry name" value="Pro_4_hyd_alph_FE2OG_OXY"/>
</dbReference>
<accession>A0A6P4Y7X2</accession>
<dbReference type="RefSeq" id="XP_019614887.1">
    <property type="nucleotide sequence ID" value="XM_019759328.1"/>
</dbReference>
<dbReference type="GO" id="GO:0051213">
    <property type="term" value="F:dioxygenase activity"/>
    <property type="evidence" value="ECO:0007669"/>
    <property type="project" value="UniProtKB-KW"/>
</dbReference>
<feature type="domain" description="Fe2OG dioxygenase" evidence="6">
    <location>
        <begin position="170"/>
        <end position="273"/>
    </location>
</feature>
<evidence type="ECO:0000313" key="8">
    <source>
        <dbReference type="RefSeq" id="XP_019614887.1"/>
    </source>
</evidence>
<comment type="cofactor">
    <cofactor evidence="1">
        <name>L-ascorbate</name>
        <dbReference type="ChEBI" id="CHEBI:38290"/>
    </cofactor>
</comment>
<dbReference type="PANTHER" id="PTHR14650">
    <property type="entry name" value="PROLYL HYDROXYLASE-RELATED"/>
    <property type="match status" value="1"/>
</dbReference>
<gene>
    <name evidence="8" type="primary">LOC109462753</name>
</gene>
<protein>
    <submittedName>
        <fullName evidence="8">2-oxoglutarate and iron-dependent oxygenase domain-containing protein 3-like</fullName>
    </submittedName>
</protein>
<dbReference type="PANTHER" id="PTHR14650:SF1">
    <property type="entry name" value="2-OXOGLUTARATE AND IRON-DEPENDENT OXYGENASE DOMAIN-CONTAINING PROTEIN 3"/>
    <property type="match status" value="1"/>
</dbReference>